<dbReference type="AlphaFoldDB" id="A0A8J3GJF8"/>
<gene>
    <name evidence="4" type="ORF">GCM10010136_29550</name>
</gene>
<dbReference type="Proteomes" id="UP000641137">
    <property type="component" value="Unassembled WGS sequence"/>
</dbReference>
<dbReference type="SUPFAM" id="SSF53850">
    <property type="entry name" value="Periplasmic binding protein-like II"/>
    <property type="match status" value="1"/>
</dbReference>
<feature type="chain" id="PRO_5035265472" evidence="3">
    <location>
        <begin position="28"/>
        <end position="364"/>
    </location>
</feature>
<keyword evidence="5" id="KW-1185">Reference proteome</keyword>
<sequence>MNLSKFACLMGLAAGSVSLGSIAAAQAADITVMGYRGVFQDHYQKQVIDPFNEAHPDIKVTFFGVQNAATSLGNMRAQKSAPQANAVIYDLSVARIASEEELVADVDTSKLSNYADLADIGKELGGKAIPITYDTLALVYSTGIYKDKVPTSWEALWDPAQKGKVIIPAQGGGDIQAILFTIIANKMAGSADYKEGEADALEATINPGVEKLVELAPNIQTWEPKPDQYTLIANGTASIGVGWNARSQTYFDQTEGKVSASAPEEGTATQVNVISAIANAPEQEATEAFINYAISPEVQARFAKAMYYAPTNSKAEVDEETKKRIPLMNADQQEKLIPVDWMTIGELRDSILEPWRRQIIPASR</sequence>
<evidence type="ECO:0000313" key="4">
    <source>
        <dbReference type="EMBL" id="GHC77970.1"/>
    </source>
</evidence>
<dbReference type="GO" id="GO:0030288">
    <property type="term" value="C:outer membrane-bounded periplasmic space"/>
    <property type="evidence" value="ECO:0007669"/>
    <property type="project" value="TreeGrafter"/>
</dbReference>
<dbReference type="PANTHER" id="PTHR30006:SF2">
    <property type="entry name" value="ABC TRANSPORTER SUBSTRATE-BINDING PROTEIN"/>
    <property type="match status" value="1"/>
</dbReference>
<evidence type="ECO:0000256" key="1">
    <source>
        <dbReference type="ARBA" id="ARBA00022729"/>
    </source>
</evidence>
<organism evidence="4 5">
    <name type="scientific">Limoniibacter endophyticus</name>
    <dbReference type="NCBI Taxonomy" id="1565040"/>
    <lineage>
        <taxon>Bacteria</taxon>
        <taxon>Pseudomonadati</taxon>
        <taxon>Pseudomonadota</taxon>
        <taxon>Alphaproteobacteria</taxon>
        <taxon>Hyphomicrobiales</taxon>
        <taxon>Bartonellaceae</taxon>
        <taxon>Limoniibacter</taxon>
    </lineage>
</organism>
<dbReference type="EMBL" id="BMZO01000010">
    <property type="protein sequence ID" value="GHC77970.1"/>
    <property type="molecule type" value="Genomic_DNA"/>
</dbReference>
<dbReference type="RefSeq" id="WP_244636799.1">
    <property type="nucleotide sequence ID" value="NZ_BMZO01000010.1"/>
</dbReference>
<reference evidence="4" key="2">
    <citation type="submission" date="2020-09" db="EMBL/GenBank/DDBJ databases">
        <authorList>
            <person name="Sun Q."/>
            <person name="Kim S."/>
        </authorList>
    </citation>
    <scope>NUCLEOTIDE SEQUENCE</scope>
    <source>
        <strain evidence="4">KCTC 42097</strain>
    </source>
</reference>
<protein>
    <submittedName>
        <fullName evidence="4">Polyamine ABC transporter substrate-binding protein</fullName>
    </submittedName>
</protein>
<evidence type="ECO:0000256" key="3">
    <source>
        <dbReference type="SAM" id="SignalP"/>
    </source>
</evidence>
<dbReference type="GO" id="GO:0030976">
    <property type="term" value="F:thiamine pyrophosphate binding"/>
    <property type="evidence" value="ECO:0007669"/>
    <property type="project" value="TreeGrafter"/>
</dbReference>
<dbReference type="InterPro" id="IPR006059">
    <property type="entry name" value="SBP"/>
</dbReference>
<evidence type="ECO:0000313" key="5">
    <source>
        <dbReference type="Proteomes" id="UP000641137"/>
    </source>
</evidence>
<proteinExistence type="predicted"/>
<keyword evidence="1 3" id="KW-0732">Signal</keyword>
<comment type="caution">
    <text evidence="4">The sequence shown here is derived from an EMBL/GenBank/DDBJ whole genome shotgun (WGS) entry which is preliminary data.</text>
</comment>
<dbReference type="Pfam" id="PF13416">
    <property type="entry name" value="SBP_bac_8"/>
    <property type="match status" value="1"/>
</dbReference>
<dbReference type="GO" id="GO:0015888">
    <property type="term" value="P:thiamine transport"/>
    <property type="evidence" value="ECO:0007669"/>
    <property type="project" value="TreeGrafter"/>
</dbReference>
<evidence type="ECO:0000256" key="2">
    <source>
        <dbReference type="ARBA" id="ARBA00022764"/>
    </source>
</evidence>
<accession>A0A8J3GJF8</accession>
<keyword evidence="2" id="KW-0574">Periplasm</keyword>
<name>A0A8J3GJF8_9HYPH</name>
<dbReference type="GO" id="GO:0030975">
    <property type="term" value="F:thiamine binding"/>
    <property type="evidence" value="ECO:0007669"/>
    <property type="project" value="TreeGrafter"/>
</dbReference>
<dbReference type="PANTHER" id="PTHR30006">
    <property type="entry name" value="THIAMINE-BINDING PERIPLASMIC PROTEIN-RELATED"/>
    <property type="match status" value="1"/>
</dbReference>
<feature type="signal peptide" evidence="3">
    <location>
        <begin position="1"/>
        <end position="27"/>
    </location>
</feature>
<dbReference type="Gene3D" id="3.40.190.10">
    <property type="entry name" value="Periplasmic binding protein-like II"/>
    <property type="match status" value="2"/>
</dbReference>
<reference evidence="4" key="1">
    <citation type="journal article" date="2014" name="Int. J. Syst. Evol. Microbiol.">
        <title>Complete genome sequence of Corynebacterium casei LMG S-19264T (=DSM 44701T), isolated from a smear-ripened cheese.</title>
        <authorList>
            <consortium name="US DOE Joint Genome Institute (JGI-PGF)"/>
            <person name="Walter F."/>
            <person name="Albersmeier A."/>
            <person name="Kalinowski J."/>
            <person name="Ruckert C."/>
        </authorList>
    </citation>
    <scope>NUCLEOTIDE SEQUENCE</scope>
    <source>
        <strain evidence="4">KCTC 42097</strain>
    </source>
</reference>